<evidence type="ECO:0000313" key="2">
    <source>
        <dbReference type="Proteomes" id="UP000019116"/>
    </source>
</evidence>
<dbReference type="Gramene" id="TraesLDM2B03G01052650.1">
    <property type="protein sequence ID" value="TraesLDM2B03G01052650.1"/>
    <property type="gene ID" value="TraesLDM2B03G01052650"/>
</dbReference>
<dbReference type="Gramene" id="TraesSYM2B03G01066450.1">
    <property type="protein sequence ID" value="TraesSYM2B03G01066450.1"/>
    <property type="gene ID" value="TraesSYM2B03G01066450"/>
</dbReference>
<dbReference type="Gramene" id="TraesCAD_scaffold_031292_01G000500.1">
    <property type="protein sequence ID" value="TraesCAD_scaffold_031292_01G000500.1"/>
    <property type="gene ID" value="TraesCAD_scaffold_031292_01G000500"/>
</dbReference>
<organism evidence="1">
    <name type="scientific">Triticum aestivum</name>
    <name type="common">Wheat</name>
    <dbReference type="NCBI Taxonomy" id="4565"/>
    <lineage>
        <taxon>Eukaryota</taxon>
        <taxon>Viridiplantae</taxon>
        <taxon>Streptophyta</taxon>
        <taxon>Embryophyta</taxon>
        <taxon>Tracheophyta</taxon>
        <taxon>Spermatophyta</taxon>
        <taxon>Magnoliopsida</taxon>
        <taxon>Liliopsida</taxon>
        <taxon>Poales</taxon>
        <taxon>Poaceae</taxon>
        <taxon>BOP clade</taxon>
        <taxon>Pooideae</taxon>
        <taxon>Triticodae</taxon>
        <taxon>Triticeae</taxon>
        <taxon>Triticinae</taxon>
        <taxon>Triticum</taxon>
    </lineage>
</organism>
<name>A0A3B6CF28_WHEAT</name>
<proteinExistence type="predicted"/>
<dbReference type="Gramene" id="TraesWEE_scaffold_007728_01G000100.1">
    <property type="protein sequence ID" value="TraesWEE_scaffold_007728_01G000100.1"/>
    <property type="gene ID" value="TraesWEE_scaffold_007728_01G000100"/>
</dbReference>
<reference evidence="1" key="1">
    <citation type="submission" date="2018-08" db="EMBL/GenBank/DDBJ databases">
        <authorList>
            <person name="Rossello M."/>
        </authorList>
    </citation>
    <scope>NUCLEOTIDE SEQUENCE [LARGE SCALE GENOMIC DNA]</scope>
    <source>
        <strain evidence="1">cv. Chinese Spring</strain>
    </source>
</reference>
<dbReference type="Gramene" id="TraesSTA2B03G01046500.1">
    <property type="protein sequence ID" value="TraesSTA2B03G01046500.1"/>
    <property type="gene ID" value="TraesSTA2B03G01046500"/>
</dbReference>
<dbReference type="Gramene" id="TraesARI2B03G01067190.1">
    <property type="protein sequence ID" value="TraesARI2B03G01067190.1"/>
    <property type="gene ID" value="TraesARI2B03G01067190"/>
</dbReference>
<dbReference type="Gramene" id="TraesCLE_scaffold_029479_01G000100.1">
    <property type="protein sequence ID" value="TraesCLE_scaffold_029479_01G000100.1"/>
    <property type="gene ID" value="TraesCLE_scaffold_029479_01G000100"/>
</dbReference>
<reference evidence="1" key="2">
    <citation type="submission" date="2018-10" db="UniProtKB">
        <authorList>
            <consortium name="EnsemblPlants"/>
        </authorList>
    </citation>
    <scope>IDENTIFICATION</scope>
</reference>
<accession>A0A3B6CF28</accession>
<protein>
    <submittedName>
        <fullName evidence="1">Uncharacterized protein</fullName>
    </submittedName>
</protein>
<dbReference type="AlphaFoldDB" id="A0A3B6CF28"/>
<dbReference type="Proteomes" id="UP000019116">
    <property type="component" value="Chromosome 2B"/>
</dbReference>
<dbReference type="Gramene" id="TraesMAC2B03G01048710.1">
    <property type="protein sequence ID" value="TraesMAC2B03G01048710.1"/>
    <property type="gene ID" value="TraesMAC2B03G01048710"/>
</dbReference>
<keyword evidence="2" id="KW-1185">Reference proteome</keyword>
<dbReference type="Gramene" id="TraesCS2B02G549900.1">
    <property type="protein sequence ID" value="TraesCS2B02G549900.1"/>
    <property type="gene ID" value="TraesCS2B02G549900"/>
</dbReference>
<sequence>MEEQRGVLLAAEQQSSTVRLLDEDPQVKLQIVSGLENPDWTQDTFRRPEKLCLRRKFECAVKVITNALSKFSDDIIKVHKVVSII</sequence>
<evidence type="ECO:0000313" key="1">
    <source>
        <dbReference type="EnsemblPlants" id="TraesCS2B02G549900.1"/>
    </source>
</evidence>
<dbReference type="EnsemblPlants" id="TraesCS2B02G549900.1">
    <property type="protein sequence ID" value="TraesCS2B02G549900.1"/>
    <property type="gene ID" value="TraesCS2B02G549900"/>
</dbReference>
<dbReference type="Gramene" id="TraesCS2B03G1380300.1">
    <property type="protein sequence ID" value="TraesCS2B03G1380300.1.CDS"/>
    <property type="gene ID" value="TraesCS2B03G1380300"/>
</dbReference>